<feature type="transmembrane region" description="Helical" evidence="2">
    <location>
        <begin position="29"/>
        <end position="52"/>
    </location>
</feature>
<dbReference type="Pfam" id="PF12028">
    <property type="entry name" value="DUF3515"/>
    <property type="match status" value="1"/>
</dbReference>
<evidence type="ECO:0000256" key="2">
    <source>
        <dbReference type="SAM" id="Phobius"/>
    </source>
</evidence>
<dbReference type="InterPro" id="IPR021903">
    <property type="entry name" value="DUF3515"/>
</dbReference>
<dbReference type="AlphaFoldDB" id="A0A934NVX6"/>
<keyword evidence="4" id="KW-1185">Reference proteome</keyword>
<dbReference type="RefSeq" id="WP_199707639.1">
    <property type="nucleotide sequence ID" value="NZ_JAEMNV010000010.1"/>
</dbReference>
<evidence type="ECO:0000313" key="3">
    <source>
        <dbReference type="EMBL" id="MBJ8342263.1"/>
    </source>
</evidence>
<reference evidence="3" key="1">
    <citation type="submission" date="2020-12" db="EMBL/GenBank/DDBJ databases">
        <title>Antrihabitans popcorni sp. nov. and Antrihabitans auranticaus sp. nov., isolated from a larva cave.</title>
        <authorList>
            <person name="Lee S.D."/>
            <person name="Kim I.S."/>
        </authorList>
    </citation>
    <scope>NUCLEOTIDE SEQUENCE</scope>
    <source>
        <strain evidence="3">YC3-6</strain>
    </source>
</reference>
<organism evidence="3 4">
    <name type="scientific">Antrihabitans stalagmiti</name>
    <dbReference type="NCBI Taxonomy" id="2799499"/>
    <lineage>
        <taxon>Bacteria</taxon>
        <taxon>Bacillati</taxon>
        <taxon>Actinomycetota</taxon>
        <taxon>Actinomycetes</taxon>
        <taxon>Mycobacteriales</taxon>
        <taxon>Nocardiaceae</taxon>
        <taxon>Antrihabitans</taxon>
    </lineage>
</organism>
<protein>
    <submittedName>
        <fullName evidence="3">DUF3515 domain-containing protein</fullName>
    </submittedName>
</protein>
<gene>
    <name evidence="3" type="ORF">JGU71_25555</name>
</gene>
<name>A0A934NVX6_9NOCA</name>
<sequence length="209" mass="21414">MTPKTPGSTNDEPAEPADTASAQERRSPALIAAAVALPVALVVGVIVAAVLANSNPVKEPVALAPVPAPAATSPECAALLAALPNSLGDFTDAELAQPAPTATKAWQRDDGSDPIVLRCGLDRPDTFDSASVLQGIKVSSSAPDDEVQWFQVSGADQSIAASTWFVVDRGIYVAMTTPDGAGPTPIQTVTDVVAKTMPRKDIDPAPLPN</sequence>
<accession>A0A934NVX6</accession>
<proteinExistence type="predicted"/>
<keyword evidence="2" id="KW-1133">Transmembrane helix</keyword>
<feature type="region of interest" description="Disordered" evidence="1">
    <location>
        <begin position="1"/>
        <end position="24"/>
    </location>
</feature>
<feature type="compositionally biased region" description="Polar residues" evidence="1">
    <location>
        <begin position="1"/>
        <end position="11"/>
    </location>
</feature>
<comment type="caution">
    <text evidence="3">The sequence shown here is derived from an EMBL/GenBank/DDBJ whole genome shotgun (WGS) entry which is preliminary data.</text>
</comment>
<keyword evidence="2" id="KW-0812">Transmembrane</keyword>
<dbReference type="Proteomes" id="UP000655868">
    <property type="component" value="Unassembled WGS sequence"/>
</dbReference>
<evidence type="ECO:0000256" key="1">
    <source>
        <dbReference type="SAM" id="MobiDB-lite"/>
    </source>
</evidence>
<keyword evidence="2" id="KW-0472">Membrane</keyword>
<evidence type="ECO:0000313" key="4">
    <source>
        <dbReference type="Proteomes" id="UP000655868"/>
    </source>
</evidence>
<dbReference type="EMBL" id="JAEMNV010000010">
    <property type="protein sequence ID" value="MBJ8342263.1"/>
    <property type="molecule type" value="Genomic_DNA"/>
</dbReference>